<feature type="domain" description="HTH tetR-type" evidence="5">
    <location>
        <begin position="8"/>
        <end position="68"/>
    </location>
</feature>
<dbReference type="InterPro" id="IPR050109">
    <property type="entry name" value="HTH-type_TetR-like_transc_reg"/>
</dbReference>
<sequence>MARERNKAATREAILEAARTVLASGGPEALSLSRVANLAGINRGTAYQHFGTRDELVKASIASVGEYLSSIVFSGIEVDDEGQWIGNSERPVVEVVSRLVNFAVDNPALCRIWLFEVLSSANPSQDPFFRQFKASTKELAKTKSSKPGIDVEVLSVLMLSGYFVWPLWVEAHADSKRDRQEMARRMRHEVVRLFLHGVLENEEFPQLQDMLDKNLI</sequence>
<protein>
    <submittedName>
        <fullName evidence="6">TetR/AcrR family transcriptional regulator</fullName>
    </submittedName>
</protein>
<reference evidence="6" key="1">
    <citation type="submission" date="2021-07" db="EMBL/GenBank/DDBJ databases">
        <title>Zhongshania sp. CAU 1632 isolated from seawater.</title>
        <authorList>
            <person name="Kim W."/>
        </authorList>
    </citation>
    <scope>NUCLEOTIDE SEQUENCE</scope>
    <source>
        <strain evidence="6">CAU 1632</strain>
    </source>
</reference>
<comment type="caution">
    <text evidence="6">The sequence shown here is derived from an EMBL/GenBank/DDBJ whole genome shotgun (WGS) entry which is preliminary data.</text>
</comment>
<dbReference type="EMBL" id="JAHWDQ010000006">
    <property type="protein sequence ID" value="MBW2942498.1"/>
    <property type="molecule type" value="Genomic_DNA"/>
</dbReference>
<keyword evidence="1" id="KW-0805">Transcription regulation</keyword>
<dbReference type="RefSeq" id="WP_219044745.1">
    <property type="nucleotide sequence ID" value="NZ_JAHWDQ010000006.1"/>
</dbReference>
<proteinExistence type="predicted"/>
<dbReference type="PROSITE" id="PS50977">
    <property type="entry name" value="HTH_TETR_2"/>
    <property type="match status" value="1"/>
</dbReference>
<name>A0ABS6VW05_9GAMM</name>
<evidence type="ECO:0000313" key="7">
    <source>
        <dbReference type="Proteomes" id="UP001166291"/>
    </source>
</evidence>
<feature type="DNA-binding region" description="H-T-H motif" evidence="4">
    <location>
        <begin position="31"/>
        <end position="50"/>
    </location>
</feature>
<evidence type="ECO:0000256" key="4">
    <source>
        <dbReference type="PROSITE-ProRule" id="PRU00335"/>
    </source>
</evidence>
<evidence type="ECO:0000256" key="1">
    <source>
        <dbReference type="ARBA" id="ARBA00023015"/>
    </source>
</evidence>
<dbReference type="PANTHER" id="PTHR30055">
    <property type="entry name" value="HTH-TYPE TRANSCRIPTIONAL REGULATOR RUTR"/>
    <property type="match status" value="1"/>
</dbReference>
<dbReference type="Pfam" id="PF00440">
    <property type="entry name" value="TetR_N"/>
    <property type="match status" value="1"/>
</dbReference>
<dbReference type="PANTHER" id="PTHR30055:SF234">
    <property type="entry name" value="HTH-TYPE TRANSCRIPTIONAL REGULATOR BETI"/>
    <property type="match status" value="1"/>
</dbReference>
<gene>
    <name evidence="6" type="ORF">KXJ70_17000</name>
</gene>
<evidence type="ECO:0000256" key="2">
    <source>
        <dbReference type="ARBA" id="ARBA00023125"/>
    </source>
</evidence>
<dbReference type="Proteomes" id="UP001166291">
    <property type="component" value="Unassembled WGS sequence"/>
</dbReference>
<evidence type="ECO:0000256" key="3">
    <source>
        <dbReference type="ARBA" id="ARBA00023163"/>
    </source>
</evidence>
<accession>A0ABS6VW05</accession>
<evidence type="ECO:0000313" key="6">
    <source>
        <dbReference type="EMBL" id="MBW2942498.1"/>
    </source>
</evidence>
<evidence type="ECO:0000259" key="5">
    <source>
        <dbReference type="PROSITE" id="PS50977"/>
    </source>
</evidence>
<keyword evidence="3" id="KW-0804">Transcription</keyword>
<keyword evidence="7" id="KW-1185">Reference proteome</keyword>
<keyword evidence="2 4" id="KW-0238">DNA-binding</keyword>
<dbReference type="InterPro" id="IPR001647">
    <property type="entry name" value="HTH_TetR"/>
</dbReference>
<organism evidence="6 7">
    <name type="scientific">Zhongshania aquimaris</name>
    <dbReference type="NCBI Taxonomy" id="2857107"/>
    <lineage>
        <taxon>Bacteria</taxon>
        <taxon>Pseudomonadati</taxon>
        <taxon>Pseudomonadota</taxon>
        <taxon>Gammaproteobacteria</taxon>
        <taxon>Cellvibrionales</taxon>
        <taxon>Spongiibacteraceae</taxon>
        <taxon>Zhongshania</taxon>
    </lineage>
</organism>